<proteinExistence type="predicted"/>
<evidence type="ECO:0008006" key="3">
    <source>
        <dbReference type="Google" id="ProtNLM"/>
    </source>
</evidence>
<evidence type="ECO:0000313" key="1">
    <source>
        <dbReference type="EMBL" id="RLZ11996.1"/>
    </source>
</evidence>
<dbReference type="EMBL" id="RDOJ01000003">
    <property type="protein sequence ID" value="RLZ11996.1"/>
    <property type="molecule type" value="Genomic_DNA"/>
</dbReference>
<gene>
    <name evidence="1" type="ORF">EAH69_03550</name>
</gene>
<name>A0A3L9MIL3_9FLAO</name>
<evidence type="ECO:0000313" key="2">
    <source>
        <dbReference type="Proteomes" id="UP000275348"/>
    </source>
</evidence>
<dbReference type="Pfam" id="PF13585">
    <property type="entry name" value="CHU_C"/>
    <property type="match status" value="1"/>
</dbReference>
<dbReference type="NCBIfam" id="TIGR04131">
    <property type="entry name" value="Bac_Flav_CTERM"/>
    <property type="match status" value="1"/>
</dbReference>
<reference evidence="1 2" key="1">
    <citation type="submission" date="2018-10" db="EMBL/GenBank/DDBJ databases">
        <authorList>
            <person name="Chen X."/>
        </authorList>
    </citation>
    <scope>NUCLEOTIDE SEQUENCE [LARGE SCALE GENOMIC DNA]</scope>
    <source>
        <strain evidence="1 2">YIM 102668</strain>
    </source>
</reference>
<sequence length="1461" mass="169030">MVKFHLLLLLTFYPIFLFSQNCIYVKDHNHNELNTNINCGFNFLNSCIKLQSNFPIIKDSDQYLFQGNQFNTTGLFNEGEGIKANDDDKFLKRIYFNEIGNKPFSFNYYGSPQNSVIISSNGFISFDNNYQVNNFSTPNLNGSRIPSSYLPKSSIFGPFQDLSFSTNSDSDIFINIEGEFPCRKLVINFYKGKIVGTNQTSTFQIVLHELTSKIDINVLEKPYPNPSARFKSTLLGITDSTGNGISVPNRNTGIWEINNESYSFIPNGKDLQPQIIEWTNNNNDNSIFGNSLNVCDITPAIHSANAKYITSSNKEFYIVNDHSINIEEDYPIATNFYANICESDYDLSQNNFYSSINSQVNPDNFNYKFYLTEIDALNDRNNYIPQNQILDFESTYYVRIENKSSTSCFQVAKLEIGKPLNIPNKIEICDNNNNDLIEEYNLENLNSKIFENIPDATNIRYYINNSTTPVTTYPIINNTNLKVVFDTETCINYTVKNISLQLSPSPTTFVEEINFESYEKLFDFVTNNNPSDREPIDWKDEIKKLNIQISSNPDTDELKVFKTLHDAQNNLNQIEYIQEGIEENNYRYTWYLKIENQNYDCNGNCYTIIPLNIIAKFNKIILNISDKDPDKPMDNPSKYDNEIADVYLCANQNYTLNLALDVDRIFKVTNHDIKDLMVTYHLNYTSANNLKNNGINSIFNVTNNNTRNFYVRIASTNGNYIVKHLKYSFLPNIPQKNSFEICVDNQLNFKNIFLEDYISELIPEAILNLDPTPIIEFYSDENAQNLIHNYTLDRTYKTIWVKIKYTQTENICETISPIQFKLVSVENILKNYHEETLLCDNNLDGLEIVNLNDYLNNFVDNTNNYTFKFYKNFNPNTNVFSNQIKEPTSFTVNNVAKIFIEISTLNQSAACTQMVELKLIFDPEPIRQIYMNSEAYLLICNEANNQNVTFNLENSIPQFFNDLTVYNDLITSVKYYENYNDAFIGNSNHIQNYNQYQLLATQPSKIIYARFDNTYGCFNIKPINLSILGFIKFKSNLSLDTCDINFDGMYEFNPQQWINSVVNDTDDSNDLMTDYFVNKQAEYKLYYTLNDYINGNSIPLNQLLILNPTIHDSLIISASIQGGCDDYISIKINYNKPTSINIDIDAICDTHNDNIEFVDLTQIEQDYPNATYEYYRNLSDINTNSNSINNPDNFELNLLYGNKIYVKITSEYSCPIFIILNFYYNQSPIIEIPDFEICKDEFITINPNYLNWNIVEFEWTDEEGNLVSSSQYLTTNKIGRYNLKITTINNCTSITSFTIKEKIVPNLIEIQVHNNNIIVKANGIDDKTILYSLDKSNWQTDNTFENLDYGTFNIYLKYKEIDCIVGPYGTLIPKLFNTISPNDDGINDIWKLNDLNIFEGKTAEIIIYDRFGKIIFSQKSDIELLWDGKINGKPIPSTSYWYTITFPDNRRYTGNIHVINK</sequence>
<comment type="caution">
    <text evidence="1">The sequence shown here is derived from an EMBL/GenBank/DDBJ whole genome shotgun (WGS) entry which is preliminary data.</text>
</comment>
<dbReference type="OrthoDB" id="9765926at2"/>
<dbReference type="RefSeq" id="WP_121933805.1">
    <property type="nucleotide sequence ID" value="NZ_RDOJ01000003.1"/>
</dbReference>
<accession>A0A3L9MIL3</accession>
<dbReference type="InterPro" id="IPR026341">
    <property type="entry name" value="T9SS_type_B"/>
</dbReference>
<organism evidence="1 2">
    <name type="scientific">Faecalibacter macacae</name>
    <dbReference type="NCBI Taxonomy" id="1859289"/>
    <lineage>
        <taxon>Bacteria</taxon>
        <taxon>Pseudomonadati</taxon>
        <taxon>Bacteroidota</taxon>
        <taxon>Flavobacteriia</taxon>
        <taxon>Flavobacteriales</taxon>
        <taxon>Weeksellaceae</taxon>
        <taxon>Faecalibacter</taxon>
    </lineage>
</organism>
<protein>
    <recommendedName>
        <fullName evidence="3">Gliding motility-associated C-terminal domain-containing protein</fullName>
    </recommendedName>
</protein>
<dbReference type="Proteomes" id="UP000275348">
    <property type="component" value="Unassembled WGS sequence"/>
</dbReference>
<keyword evidence="2" id="KW-1185">Reference proteome</keyword>